<organism evidence="9 10">
    <name type="scientific">Nitrincola lacisaponensis</name>
    <dbReference type="NCBI Taxonomy" id="267850"/>
    <lineage>
        <taxon>Bacteria</taxon>
        <taxon>Pseudomonadati</taxon>
        <taxon>Pseudomonadota</taxon>
        <taxon>Gammaproteobacteria</taxon>
        <taxon>Oceanospirillales</taxon>
        <taxon>Oceanospirillaceae</taxon>
        <taxon>Nitrincola</taxon>
    </lineage>
</organism>
<dbReference type="SUPFAM" id="SSF52540">
    <property type="entry name" value="P-loop containing nucleoside triphosphate hydrolases"/>
    <property type="match status" value="1"/>
</dbReference>
<dbReference type="FunFam" id="3.40.50.300:FF:000006">
    <property type="entry name" value="DNA-binding transcriptional regulator NtrC"/>
    <property type="match status" value="1"/>
</dbReference>
<dbReference type="PROSITE" id="PS00676">
    <property type="entry name" value="SIGMA54_INTERACT_2"/>
    <property type="match status" value="1"/>
</dbReference>
<protein>
    <submittedName>
        <fullName evidence="9">Regulatory protein LuxO</fullName>
    </submittedName>
</protein>
<dbReference type="Pfam" id="PF02954">
    <property type="entry name" value="HTH_8"/>
    <property type="match status" value="1"/>
</dbReference>
<dbReference type="SUPFAM" id="SSF52172">
    <property type="entry name" value="CheY-like"/>
    <property type="match status" value="1"/>
</dbReference>
<accession>A0A063Y3F1</accession>
<dbReference type="RefSeq" id="WP_036547594.1">
    <property type="nucleotide sequence ID" value="NZ_JMSZ01000032.1"/>
</dbReference>
<sequence>MNKPALLIVEDDEFLARAYAEFLSCTGCHIEVVHTGQQAISYLQMAPPAILLLDLGLPDIHGLEVLEHIRRSDLKTKVIIVTSENSADSAMDAVRMGAYDYMLKPLDQPRLLVIIRKLLEQLLLEEKLSAIEKSPRNHYCGFVGSSAPMQVVYRIIDNVATSNATVFITGESGTGKELCAEAIHRQSSRAQLPFVALNCAAIPRDLLESEIFGYVKGAFTGALQPRKGAAAQANGGTLFLDEICEMDLELQTKLLRFIQTRQYRPVGATQEECVDVRFVCATNRDPWHEVRAGRFREDLYYRLYVVPIDLPPLRNRDQDVLILAHHFLRQYSLQEGKHFEGFSHDAVNILLTQAFPGNVRELQNIIRRIVVLHKGGLVTHSMLDLKSKSAYSDLCEPAKNKMVTEAEHSGAPIRRLADVEREYIEQAISQCNGSVIEAARHLGVSDSTLYRKLNRWGKSI</sequence>
<dbReference type="InterPro" id="IPR011006">
    <property type="entry name" value="CheY-like_superfamily"/>
</dbReference>
<dbReference type="Gene3D" id="3.40.50.2300">
    <property type="match status" value="1"/>
</dbReference>
<dbReference type="InterPro" id="IPR058031">
    <property type="entry name" value="AAA_lid_NorR"/>
</dbReference>
<dbReference type="SUPFAM" id="SSF46689">
    <property type="entry name" value="Homeodomain-like"/>
    <property type="match status" value="1"/>
</dbReference>
<dbReference type="Pfam" id="PF00072">
    <property type="entry name" value="Response_reg"/>
    <property type="match status" value="1"/>
</dbReference>
<keyword evidence="10" id="KW-1185">Reference proteome</keyword>
<dbReference type="PROSITE" id="PS50045">
    <property type="entry name" value="SIGMA54_INTERACT_4"/>
    <property type="match status" value="1"/>
</dbReference>
<dbReference type="InterPro" id="IPR002078">
    <property type="entry name" value="Sigma_54_int"/>
</dbReference>
<evidence type="ECO:0000256" key="1">
    <source>
        <dbReference type="ARBA" id="ARBA00022741"/>
    </source>
</evidence>
<dbReference type="Pfam" id="PF00158">
    <property type="entry name" value="Sigma54_activat"/>
    <property type="match status" value="1"/>
</dbReference>
<evidence type="ECO:0000256" key="2">
    <source>
        <dbReference type="ARBA" id="ARBA00022840"/>
    </source>
</evidence>
<dbReference type="AlphaFoldDB" id="A0A063Y3F1"/>
<dbReference type="STRING" id="267850.ADINL_2141"/>
<dbReference type="GO" id="GO:0043565">
    <property type="term" value="F:sequence-specific DNA binding"/>
    <property type="evidence" value="ECO:0007669"/>
    <property type="project" value="InterPro"/>
</dbReference>
<keyword evidence="3" id="KW-0805">Transcription regulation</keyword>
<dbReference type="SMART" id="SM00448">
    <property type="entry name" value="REC"/>
    <property type="match status" value="1"/>
</dbReference>
<dbReference type="PANTHER" id="PTHR32071">
    <property type="entry name" value="TRANSCRIPTIONAL REGULATORY PROTEIN"/>
    <property type="match status" value="1"/>
</dbReference>
<dbReference type="InterPro" id="IPR025943">
    <property type="entry name" value="Sigma_54_int_dom_ATP-bd_2"/>
</dbReference>
<keyword evidence="1" id="KW-0547">Nucleotide-binding</keyword>
<dbReference type="GO" id="GO:0006355">
    <property type="term" value="P:regulation of DNA-templated transcription"/>
    <property type="evidence" value="ECO:0007669"/>
    <property type="project" value="InterPro"/>
</dbReference>
<reference evidence="9 10" key="1">
    <citation type="journal article" date="2005" name="Int. J. Syst. Evol. Microbiol.">
        <title>Nitrincola lacisaponensis gen. nov., sp. nov., a novel alkaliphilic bacterium isolated from an alkaline, saline lake.</title>
        <authorList>
            <person name="Dimitriu P.A."/>
            <person name="Shukla S.K."/>
            <person name="Conradt J."/>
            <person name="Marquez M.C."/>
            <person name="Ventosa A."/>
            <person name="Maglia A."/>
            <person name="Peyton B.M."/>
            <person name="Pinkart H.C."/>
            <person name="Mormile M.R."/>
        </authorList>
    </citation>
    <scope>NUCLEOTIDE SEQUENCE [LARGE SCALE GENOMIC DNA]</scope>
    <source>
        <strain evidence="9 10">4CA</strain>
    </source>
</reference>
<dbReference type="PATRIC" id="fig|267850.7.peg.2109"/>
<dbReference type="PRINTS" id="PR01590">
    <property type="entry name" value="HTHFIS"/>
</dbReference>
<evidence type="ECO:0000256" key="4">
    <source>
        <dbReference type="ARBA" id="ARBA00023125"/>
    </source>
</evidence>
<comment type="caution">
    <text evidence="9">The sequence shown here is derived from an EMBL/GenBank/DDBJ whole genome shotgun (WGS) entry which is preliminary data.</text>
</comment>
<name>A0A063Y3F1_9GAMM</name>
<dbReference type="PROSITE" id="PS50110">
    <property type="entry name" value="RESPONSE_REGULATORY"/>
    <property type="match status" value="1"/>
</dbReference>
<evidence type="ECO:0000256" key="5">
    <source>
        <dbReference type="ARBA" id="ARBA00023163"/>
    </source>
</evidence>
<evidence type="ECO:0000256" key="6">
    <source>
        <dbReference type="PROSITE-ProRule" id="PRU00169"/>
    </source>
</evidence>
<keyword evidence="2" id="KW-0067">ATP-binding</keyword>
<evidence type="ECO:0000256" key="3">
    <source>
        <dbReference type="ARBA" id="ARBA00023015"/>
    </source>
</evidence>
<dbReference type="CDD" id="cd00009">
    <property type="entry name" value="AAA"/>
    <property type="match status" value="1"/>
</dbReference>
<keyword evidence="6" id="KW-0597">Phosphoprotein</keyword>
<dbReference type="SMART" id="SM00382">
    <property type="entry name" value="AAA"/>
    <property type="match status" value="1"/>
</dbReference>
<dbReference type="InterPro" id="IPR027417">
    <property type="entry name" value="P-loop_NTPase"/>
</dbReference>
<dbReference type="InterPro" id="IPR009057">
    <property type="entry name" value="Homeodomain-like_sf"/>
</dbReference>
<dbReference type="Pfam" id="PF25601">
    <property type="entry name" value="AAA_lid_14"/>
    <property type="match status" value="1"/>
</dbReference>
<dbReference type="OrthoDB" id="9804019at2"/>
<dbReference type="GO" id="GO:0000160">
    <property type="term" value="P:phosphorelay signal transduction system"/>
    <property type="evidence" value="ECO:0007669"/>
    <property type="project" value="InterPro"/>
</dbReference>
<keyword evidence="4" id="KW-0238">DNA-binding</keyword>
<dbReference type="Gene3D" id="3.40.50.300">
    <property type="entry name" value="P-loop containing nucleotide triphosphate hydrolases"/>
    <property type="match status" value="1"/>
</dbReference>
<dbReference type="Gene3D" id="1.10.10.60">
    <property type="entry name" value="Homeodomain-like"/>
    <property type="match status" value="1"/>
</dbReference>
<evidence type="ECO:0000259" key="7">
    <source>
        <dbReference type="PROSITE" id="PS50045"/>
    </source>
</evidence>
<proteinExistence type="predicted"/>
<feature type="modified residue" description="4-aspartylphosphate" evidence="6">
    <location>
        <position position="54"/>
    </location>
</feature>
<dbReference type="GO" id="GO:0005524">
    <property type="term" value="F:ATP binding"/>
    <property type="evidence" value="ECO:0007669"/>
    <property type="project" value="UniProtKB-KW"/>
</dbReference>
<dbReference type="EMBL" id="JMSZ01000032">
    <property type="protein sequence ID" value="KDE39012.1"/>
    <property type="molecule type" value="Genomic_DNA"/>
</dbReference>
<evidence type="ECO:0000313" key="9">
    <source>
        <dbReference type="EMBL" id="KDE39012.1"/>
    </source>
</evidence>
<dbReference type="InterPro" id="IPR025944">
    <property type="entry name" value="Sigma_54_int_dom_CS"/>
</dbReference>
<dbReference type="Gene3D" id="1.10.8.60">
    <property type="match status" value="1"/>
</dbReference>
<evidence type="ECO:0000259" key="8">
    <source>
        <dbReference type="PROSITE" id="PS50110"/>
    </source>
</evidence>
<dbReference type="InterPro" id="IPR003593">
    <property type="entry name" value="AAA+_ATPase"/>
</dbReference>
<dbReference type="PANTHER" id="PTHR32071:SF117">
    <property type="entry name" value="PTS-DEPENDENT DIHYDROXYACETONE KINASE OPERON REGULATORY PROTEIN-RELATED"/>
    <property type="match status" value="1"/>
</dbReference>
<gene>
    <name evidence="9" type="ORF">ADINL_2141</name>
</gene>
<dbReference type="PROSITE" id="PS00688">
    <property type="entry name" value="SIGMA54_INTERACT_3"/>
    <property type="match status" value="1"/>
</dbReference>
<keyword evidence="5" id="KW-0804">Transcription</keyword>
<evidence type="ECO:0000313" key="10">
    <source>
        <dbReference type="Proteomes" id="UP000027318"/>
    </source>
</evidence>
<dbReference type="Proteomes" id="UP000027318">
    <property type="component" value="Unassembled WGS sequence"/>
</dbReference>
<feature type="domain" description="Response regulatory" evidence="8">
    <location>
        <begin position="5"/>
        <end position="119"/>
    </location>
</feature>
<dbReference type="InterPro" id="IPR001789">
    <property type="entry name" value="Sig_transdc_resp-reg_receiver"/>
</dbReference>
<feature type="domain" description="Sigma-54 factor interaction" evidence="7">
    <location>
        <begin position="142"/>
        <end position="371"/>
    </location>
</feature>
<dbReference type="InterPro" id="IPR002197">
    <property type="entry name" value="HTH_Fis"/>
</dbReference>